<accession>A0ABY6Q4L7</accession>
<organism evidence="3 4">
    <name type="scientific">Candidatus Paraluminiphilus aquimaris</name>
    <dbReference type="NCBI Taxonomy" id="2518994"/>
    <lineage>
        <taxon>Bacteria</taxon>
        <taxon>Pseudomonadati</taxon>
        <taxon>Pseudomonadota</taxon>
        <taxon>Gammaproteobacteria</taxon>
        <taxon>Cellvibrionales</taxon>
        <taxon>Halieaceae</taxon>
        <taxon>Candidatus Paraluminiphilus</taxon>
    </lineage>
</organism>
<dbReference type="InterPro" id="IPR051910">
    <property type="entry name" value="ComF/GntX_DNA_util-trans"/>
</dbReference>
<reference evidence="3 4" key="1">
    <citation type="submission" date="2019-02" db="EMBL/GenBank/DDBJ databases">
        <title>Halieaceae_genomes.</title>
        <authorList>
            <person name="Li S.-H."/>
        </authorList>
    </citation>
    <scope>NUCLEOTIDE SEQUENCE [LARGE SCALE GENOMIC DNA]</scope>
    <source>
        <strain evidence="3 4">JH123</strain>
    </source>
</reference>
<keyword evidence="4" id="KW-1185">Reference proteome</keyword>
<dbReference type="SUPFAM" id="SSF53271">
    <property type="entry name" value="PRTase-like"/>
    <property type="match status" value="1"/>
</dbReference>
<dbReference type="PANTHER" id="PTHR47505">
    <property type="entry name" value="DNA UTILIZATION PROTEIN YHGH"/>
    <property type="match status" value="1"/>
</dbReference>
<dbReference type="InterPro" id="IPR029057">
    <property type="entry name" value="PRTase-like"/>
</dbReference>
<evidence type="ECO:0000256" key="1">
    <source>
        <dbReference type="ARBA" id="ARBA00008007"/>
    </source>
</evidence>
<dbReference type="PANTHER" id="PTHR47505:SF1">
    <property type="entry name" value="DNA UTILIZATION PROTEIN YHGH"/>
    <property type="match status" value="1"/>
</dbReference>
<evidence type="ECO:0000259" key="2">
    <source>
        <dbReference type="Pfam" id="PF00156"/>
    </source>
</evidence>
<proteinExistence type="inferred from homology"/>
<dbReference type="InterPro" id="IPR000836">
    <property type="entry name" value="PRTase_dom"/>
</dbReference>
<comment type="similarity">
    <text evidence="1">Belongs to the ComF/GntX family.</text>
</comment>
<evidence type="ECO:0000313" key="3">
    <source>
        <dbReference type="EMBL" id="UZP73898.1"/>
    </source>
</evidence>
<dbReference type="Gene3D" id="3.40.50.2020">
    <property type="match status" value="1"/>
</dbReference>
<dbReference type="CDD" id="cd06223">
    <property type="entry name" value="PRTases_typeI"/>
    <property type="match status" value="1"/>
</dbReference>
<name>A0ABY6Q4L7_9GAMM</name>
<protein>
    <submittedName>
        <fullName evidence="3">ComF family protein</fullName>
    </submittedName>
</protein>
<dbReference type="RefSeq" id="WP_279242699.1">
    <property type="nucleotide sequence ID" value="NZ_CP036501.1"/>
</dbReference>
<feature type="domain" description="Phosphoribosyltransferase" evidence="2">
    <location>
        <begin position="139"/>
        <end position="171"/>
    </location>
</feature>
<sequence length="187" mass="20989">MMNNKERSLGIRSPYANKRVLESLSSAFYYQGAVAELITRWKYRSMIELTNYIAGLITDALIAPPNYDIVTVIPSHWKRRLTRGFDPVWLLANALMKHGFINRPTLILKPRRKLPYQHLKHRHERHIAASHFQVNQQVLAQRVLILDDVVTTGSTLNAAALALKGSGAKSVCGFTIASAERGSIALV</sequence>
<gene>
    <name evidence="3" type="ORF">E0F26_03680</name>
</gene>
<dbReference type="Proteomes" id="UP001317963">
    <property type="component" value="Chromosome"/>
</dbReference>
<evidence type="ECO:0000313" key="4">
    <source>
        <dbReference type="Proteomes" id="UP001317963"/>
    </source>
</evidence>
<dbReference type="EMBL" id="CP036501">
    <property type="protein sequence ID" value="UZP73898.1"/>
    <property type="molecule type" value="Genomic_DNA"/>
</dbReference>
<dbReference type="Pfam" id="PF00156">
    <property type="entry name" value="Pribosyltran"/>
    <property type="match status" value="1"/>
</dbReference>